<feature type="non-terminal residue" evidence="3">
    <location>
        <position position="692"/>
    </location>
</feature>
<feature type="domain" description="FHA" evidence="2">
    <location>
        <begin position="43"/>
        <end position="105"/>
    </location>
</feature>
<dbReference type="STRING" id="623744.A0A553NJS7"/>
<proteinExistence type="predicted"/>
<sequence>SKGWMLHSQLKIVYLKKMVKQKRDKENQKLNGLQQIPLYAGENVLGRDPAACSVLLPVPSVSGRHAVISITVFRSSKCSDDGAAVETLVWDMGSLNGTRKGRLKLTPHVRYALSDGESVVLADLPCQYISLDISNRVNGCVSAKEKRESLVLARSAPTFRQGEGNLLNDKEHHRGGSFPPVPSWCPEDDKPRISSAQSAHKQPEVTLVPESDSDEESTCDVSDSSSSRLCSANSSFLTPAKKLILESEDEISVCPSSASIDRFRQRTTLRESIQAGSEFILKMEPRLLDEFHMDSDTDVEEEESERSKTAPEAPEAEKSGFLSALHIVSGLEQEGGSKAGPRSKADQPPEVEMASSEDLHLDSDTDVEEEQEERSKTGPRSKAEQAPEVKMVSSEDLHLDSDTDVEEEQEERSKTGPRSKAEQAPEVKMVTSEDLQLDSDTDVEEEQEERSKTGPRSKADQAPEVEMASSEDLHLDNDLDFEVSGTSKARSDNQSPGSFDKNLSPVDCGMDGCTEVEEEDYKREKSNQSRGVDSLKMNTDSPVVLHEDNDTDLEDEGTEGTVTKPDVQTEVAFDKDCATDVEDDNLKGFRHREGESDVESTPGAHLCMDSDTDVDEENARNFQTNVEKDDEDNFKQSIKPLPLASVGDIKEQPKSIFINHNNQFLGKTCFEEPTQAFGHLEEEWDLQLTQAY</sequence>
<dbReference type="Proteomes" id="UP000316079">
    <property type="component" value="Unassembled WGS sequence"/>
</dbReference>
<dbReference type="AlphaFoldDB" id="A0A553NJS7"/>
<organism evidence="3 4">
    <name type="scientific">Danionella cerebrum</name>
    <dbReference type="NCBI Taxonomy" id="2873325"/>
    <lineage>
        <taxon>Eukaryota</taxon>
        <taxon>Metazoa</taxon>
        <taxon>Chordata</taxon>
        <taxon>Craniata</taxon>
        <taxon>Vertebrata</taxon>
        <taxon>Euteleostomi</taxon>
        <taxon>Actinopterygii</taxon>
        <taxon>Neopterygii</taxon>
        <taxon>Teleostei</taxon>
        <taxon>Ostariophysi</taxon>
        <taxon>Cypriniformes</taxon>
        <taxon>Danionidae</taxon>
        <taxon>Danioninae</taxon>
        <taxon>Danionella</taxon>
    </lineage>
</organism>
<evidence type="ECO:0000313" key="3">
    <source>
        <dbReference type="EMBL" id="TRY65664.1"/>
    </source>
</evidence>
<comment type="caution">
    <text evidence="3">The sequence shown here is derived from an EMBL/GenBank/DDBJ whole genome shotgun (WGS) entry which is preliminary data.</text>
</comment>
<name>A0A553NJS7_9TELE</name>
<dbReference type="PROSITE" id="PS50006">
    <property type="entry name" value="FHA_DOMAIN"/>
    <property type="match status" value="1"/>
</dbReference>
<dbReference type="EMBL" id="SRMA01026900">
    <property type="protein sequence ID" value="TRY65664.1"/>
    <property type="molecule type" value="Genomic_DNA"/>
</dbReference>
<dbReference type="InterPro" id="IPR008984">
    <property type="entry name" value="SMAD_FHA_dom_sf"/>
</dbReference>
<evidence type="ECO:0000313" key="4">
    <source>
        <dbReference type="Proteomes" id="UP000316079"/>
    </source>
</evidence>
<feature type="compositionally biased region" description="Basic and acidic residues" evidence="1">
    <location>
        <begin position="373"/>
        <end position="401"/>
    </location>
</feature>
<feature type="compositionally biased region" description="Polar residues" evidence="1">
    <location>
        <begin position="484"/>
        <end position="497"/>
    </location>
</feature>
<gene>
    <name evidence="3" type="ORF">DNTS_009887</name>
</gene>
<evidence type="ECO:0000256" key="1">
    <source>
        <dbReference type="SAM" id="MobiDB-lite"/>
    </source>
</evidence>
<accession>A0A553NJS7</accession>
<dbReference type="SUPFAM" id="SSF49879">
    <property type="entry name" value="SMAD/FHA domain"/>
    <property type="match status" value="1"/>
</dbReference>
<dbReference type="OrthoDB" id="342264at2759"/>
<feature type="compositionally biased region" description="Acidic residues" evidence="1">
    <location>
        <begin position="549"/>
        <end position="558"/>
    </location>
</feature>
<dbReference type="CDD" id="cd22665">
    <property type="entry name" value="FHA_MDC1"/>
    <property type="match status" value="1"/>
</dbReference>
<feature type="compositionally biased region" description="Acidic residues" evidence="1">
    <location>
        <begin position="435"/>
        <end position="448"/>
    </location>
</feature>
<feature type="region of interest" description="Disordered" evidence="1">
    <location>
        <begin position="291"/>
        <end position="575"/>
    </location>
</feature>
<protein>
    <recommendedName>
        <fullName evidence="2">FHA domain-containing protein</fullName>
    </recommendedName>
</protein>
<feature type="region of interest" description="Disordered" evidence="1">
    <location>
        <begin position="162"/>
        <end position="227"/>
    </location>
</feature>
<dbReference type="Gene3D" id="2.60.200.20">
    <property type="match status" value="1"/>
</dbReference>
<keyword evidence="4" id="KW-1185">Reference proteome</keyword>
<dbReference type="Pfam" id="PF00498">
    <property type="entry name" value="FHA"/>
    <property type="match status" value="1"/>
</dbReference>
<feature type="compositionally biased region" description="Basic and acidic residues" evidence="1">
    <location>
        <begin position="449"/>
        <end position="461"/>
    </location>
</feature>
<reference evidence="3 4" key="1">
    <citation type="journal article" date="2019" name="Sci. Data">
        <title>Hybrid genome assembly and annotation of Danionella translucida.</title>
        <authorList>
            <person name="Kadobianskyi M."/>
            <person name="Schulze L."/>
            <person name="Schuelke M."/>
            <person name="Judkewitz B."/>
        </authorList>
    </citation>
    <scope>NUCLEOTIDE SEQUENCE [LARGE SCALE GENOMIC DNA]</scope>
    <source>
        <strain evidence="3 4">Bolton</strain>
    </source>
</reference>
<feature type="compositionally biased region" description="Polar residues" evidence="1">
    <location>
        <begin position="528"/>
        <end position="541"/>
    </location>
</feature>
<dbReference type="InterPro" id="IPR000253">
    <property type="entry name" value="FHA_dom"/>
</dbReference>
<evidence type="ECO:0000259" key="2">
    <source>
        <dbReference type="PROSITE" id="PS50006"/>
    </source>
</evidence>
<feature type="non-terminal residue" evidence="3">
    <location>
        <position position="1"/>
    </location>
</feature>
<feature type="compositionally biased region" description="Basic and acidic residues" evidence="1">
    <location>
        <begin position="411"/>
        <end position="425"/>
    </location>
</feature>